<comment type="caution">
    <text evidence="7">The sequence shown here is derived from an EMBL/GenBank/DDBJ whole genome shotgun (WGS) entry which is preliminary data.</text>
</comment>
<dbReference type="GO" id="GO:0004386">
    <property type="term" value="F:helicase activity"/>
    <property type="evidence" value="ECO:0007669"/>
    <property type="project" value="UniProtKB-KW"/>
</dbReference>
<dbReference type="EMBL" id="JABWCS010000221">
    <property type="protein sequence ID" value="NUU64077.1"/>
    <property type="molecule type" value="Genomic_DNA"/>
</dbReference>
<dbReference type="Gene3D" id="3.40.50.300">
    <property type="entry name" value="P-loop containing nucleotide triphosphate hydrolases"/>
    <property type="match status" value="1"/>
</dbReference>
<gene>
    <name evidence="7" type="ORF">HPT30_27380</name>
</gene>
<keyword evidence="8" id="KW-1185">Reference proteome</keyword>
<reference evidence="7" key="1">
    <citation type="submission" date="2020-06" db="EMBL/GenBank/DDBJ databases">
        <title>Paenibacillus sp. nov., isolated from soil.</title>
        <authorList>
            <person name="Seo Y.L."/>
        </authorList>
    </citation>
    <scope>NUCLEOTIDE SEQUENCE [LARGE SCALE GENOMIC DNA]</scope>
    <source>
        <strain evidence="7">JW14</strain>
    </source>
</reference>
<dbReference type="PROSITE" id="PS51192">
    <property type="entry name" value="HELICASE_ATP_BIND_1"/>
    <property type="match status" value="1"/>
</dbReference>
<evidence type="ECO:0000313" key="8">
    <source>
        <dbReference type="Proteomes" id="UP000564806"/>
    </source>
</evidence>
<accession>A0A850EX79</accession>
<organism evidence="7 8">
    <name type="scientific">Paenibacillus agri</name>
    <dbReference type="NCBI Taxonomy" id="2744309"/>
    <lineage>
        <taxon>Bacteria</taxon>
        <taxon>Bacillati</taxon>
        <taxon>Bacillota</taxon>
        <taxon>Bacilli</taxon>
        <taxon>Bacillales</taxon>
        <taxon>Paenibacillaceae</taxon>
        <taxon>Paenibacillus</taxon>
    </lineage>
</organism>
<name>A0A850EX79_9BACL</name>
<dbReference type="InterPro" id="IPR001650">
    <property type="entry name" value="Helicase_C-like"/>
</dbReference>
<dbReference type="PANTHER" id="PTHR10799">
    <property type="entry name" value="SNF2/RAD54 HELICASE FAMILY"/>
    <property type="match status" value="1"/>
</dbReference>
<dbReference type="Pfam" id="PF00176">
    <property type="entry name" value="SNF2-rel_dom"/>
    <property type="match status" value="1"/>
</dbReference>
<protein>
    <submittedName>
        <fullName evidence="7">DEAD/DEAH box helicase family protein</fullName>
    </submittedName>
</protein>
<dbReference type="InterPro" id="IPR000330">
    <property type="entry name" value="SNF2_N"/>
</dbReference>
<proteinExistence type="predicted"/>
<dbReference type="CDD" id="cd18793">
    <property type="entry name" value="SF2_C_SNF"/>
    <property type="match status" value="1"/>
</dbReference>
<dbReference type="AlphaFoldDB" id="A0A850EX79"/>
<keyword evidence="3 7" id="KW-0347">Helicase</keyword>
<evidence type="ECO:0000256" key="4">
    <source>
        <dbReference type="ARBA" id="ARBA00022840"/>
    </source>
</evidence>
<dbReference type="SMART" id="SM00487">
    <property type="entry name" value="DEXDc"/>
    <property type="match status" value="1"/>
</dbReference>
<evidence type="ECO:0000256" key="1">
    <source>
        <dbReference type="ARBA" id="ARBA00022741"/>
    </source>
</evidence>
<evidence type="ECO:0000256" key="3">
    <source>
        <dbReference type="ARBA" id="ARBA00022806"/>
    </source>
</evidence>
<keyword evidence="4" id="KW-0067">ATP-binding</keyword>
<dbReference type="SUPFAM" id="SSF52540">
    <property type="entry name" value="P-loop containing nucleoside triphosphate hydrolases"/>
    <property type="match status" value="2"/>
</dbReference>
<keyword evidence="1" id="KW-0547">Nucleotide-binding</keyword>
<dbReference type="InterPro" id="IPR027417">
    <property type="entry name" value="P-loop_NTPase"/>
</dbReference>
<dbReference type="Pfam" id="PF00271">
    <property type="entry name" value="Helicase_C"/>
    <property type="match status" value="1"/>
</dbReference>
<dbReference type="GO" id="GO:0005524">
    <property type="term" value="F:ATP binding"/>
    <property type="evidence" value="ECO:0007669"/>
    <property type="project" value="UniProtKB-KW"/>
</dbReference>
<dbReference type="Gene3D" id="3.40.50.10810">
    <property type="entry name" value="Tandem AAA-ATPase domain"/>
    <property type="match status" value="1"/>
</dbReference>
<dbReference type="GO" id="GO:0016787">
    <property type="term" value="F:hydrolase activity"/>
    <property type="evidence" value="ECO:0007669"/>
    <property type="project" value="UniProtKB-KW"/>
</dbReference>
<keyword evidence="2" id="KW-0378">Hydrolase</keyword>
<dbReference type="PROSITE" id="PS51194">
    <property type="entry name" value="HELICASE_CTER"/>
    <property type="match status" value="1"/>
</dbReference>
<dbReference type="Proteomes" id="UP000564806">
    <property type="component" value="Unassembled WGS sequence"/>
</dbReference>
<sequence>MTQLFRNSLPAGASQPAPVLPVPLSFNRNWLQDLESKLDKGGPWGDWRLSQLAVQGEEAGLVSSFDELQCMKHLSGLSPLPHQIDTAHKVLFQMSGRAILADEVGLGKTIEAGLILKEYLVRGLVSKVLILVPASLVLQWVRELNAKFGISAIAQKKAYSWGNDIVVASLDTAKRDPHKEVLMNNEYDMLIIDEAHKLKNKKSTNYQFVQQLRKKYCLLLTATPVQNDLGELFNLITLLKPGQLGNQGDFATNFVVDKRQPKNEEQLRGELSKLMIRNRRGEGPVNFTKRKVRNIPLTLSEEEKRLYDGVTAFVKEQYQEAGGNLSSMLSLVTLQREVCSSRDAVFITLVNLIKKLPEDSPKRDRMMELLQTIRTVKANTKAEKTLSLIREMNEKVIVFTEYRATQEYLLQYFREGGLQCVTYSGGMNRGKKDWMMDLFRGRAQVMIATEAGGEGINLQFCHHMINFDLPWNPMRVEQRIGRVHRLGQQNDVIIYNLSTQGTIEEHILHLLHEKINMFEMVIGGLDVILEKFEKKESLEKSLYKIMLESQDEEQLRSGLNHIGESLSQLNTRIKKESETII</sequence>
<feature type="domain" description="Helicase C-terminal" evidence="6">
    <location>
        <begin position="381"/>
        <end position="533"/>
    </location>
</feature>
<evidence type="ECO:0000313" key="7">
    <source>
        <dbReference type="EMBL" id="NUU64077.1"/>
    </source>
</evidence>
<dbReference type="SMART" id="SM00490">
    <property type="entry name" value="HELICc"/>
    <property type="match status" value="1"/>
</dbReference>
<evidence type="ECO:0000259" key="5">
    <source>
        <dbReference type="PROSITE" id="PS51192"/>
    </source>
</evidence>
<dbReference type="InterPro" id="IPR038718">
    <property type="entry name" value="SNF2-like_sf"/>
</dbReference>
<feature type="domain" description="Helicase ATP-binding" evidence="5">
    <location>
        <begin position="89"/>
        <end position="242"/>
    </location>
</feature>
<evidence type="ECO:0000256" key="2">
    <source>
        <dbReference type="ARBA" id="ARBA00022801"/>
    </source>
</evidence>
<dbReference type="RefSeq" id="WP_175374436.1">
    <property type="nucleotide sequence ID" value="NZ_JABWCS010000221.1"/>
</dbReference>
<dbReference type="CDD" id="cd18011">
    <property type="entry name" value="DEXDc_RapA"/>
    <property type="match status" value="1"/>
</dbReference>
<dbReference type="InterPro" id="IPR014001">
    <property type="entry name" value="Helicase_ATP-bd"/>
</dbReference>
<dbReference type="InterPro" id="IPR057342">
    <property type="entry name" value="DEXDc_RapA"/>
</dbReference>
<evidence type="ECO:0000259" key="6">
    <source>
        <dbReference type="PROSITE" id="PS51194"/>
    </source>
</evidence>
<dbReference type="InterPro" id="IPR049730">
    <property type="entry name" value="SNF2/RAD54-like_C"/>
</dbReference>